<gene>
    <name evidence="1" type="ORF">TEHN7118_0067</name>
</gene>
<dbReference type="AlphaFoldDB" id="A0A2H6C7B9"/>
<keyword evidence="2" id="KW-1185">Reference proteome</keyword>
<proteinExistence type="predicted"/>
<dbReference type="GeneID" id="69056093"/>
<dbReference type="EMBL" id="BDEC01000003">
    <property type="protein sequence ID" value="GBD67261.1"/>
    <property type="molecule type" value="Genomic_DNA"/>
</dbReference>
<dbReference type="RefSeq" id="WP_014124949.1">
    <property type="nucleotide sequence ID" value="NZ_BAABQP010000037.1"/>
</dbReference>
<dbReference type="InterPro" id="IPR010998">
    <property type="entry name" value="Integrase_recombinase_N"/>
</dbReference>
<name>A0A2H6C7B9_TETHA</name>
<comment type="caution">
    <text evidence="1">The sequence shown here is derived from an EMBL/GenBank/DDBJ whole genome shotgun (WGS) entry which is preliminary data.</text>
</comment>
<dbReference type="Proteomes" id="UP000236214">
    <property type="component" value="Unassembled WGS sequence"/>
</dbReference>
<sequence>MASHVKLPSGNFQCISRYTNPLTGKRTKITLTYSGSTRKAQRNAERELEDKIDRILEEYEYAQPDRILRFSQLVEKWLEHWRVGVNERTVEREILVIRRVNELIDGDVLVESITPLLLEKLLTDYQKNTIVHILR</sequence>
<dbReference type="Gene3D" id="1.10.150.130">
    <property type="match status" value="1"/>
</dbReference>
<evidence type="ECO:0000313" key="2">
    <source>
        <dbReference type="Proteomes" id="UP000236214"/>
    </source>
</evidence>
<reference evidence="1 2" key="1">
    <citation type="submission" date="2016-05" db="EMBL/GenBank/DDBJ databases">
        <title>Whole genome sequencing of Tetragenococcus halophilus subsp. halophilus NISL 7118.</title>
        <authorList>
            <person name="Shiwa Y."/>
            <person name="Nishimura I."/>
            <person name="Yoshikawa H."/>
            <person name="Koyama Y."/>
            <person name="Oguma T."/>
        </authorList>
    </citation>
    <scope>NUCLEOTIDE SEQUENCE [LARGE SCALE GENOMIC DNA]</scope>
    <source>
        <strain evidence="1 2">NISL 7118</strain>
    </source>
</reference>
<protein>
    <submittedName>
        <fullName evidence="1">Putative site-specific recombinase</fullName>
    </submittedName>
</protein>
<organism evidence="1 2">
    <name type="scientific">Tetragenococcus halophilus subsp. halophilus</name>
    <dbReference type="NCBI Taxonomy" id="1513897"/>
    <lineage>
        <taxon>Bacteria</taxon>
        <taxon>Bacillati</taxon>
        <taxon>Bacillota</taxon>
        <taxon>Bacilli</taxon>
        <taxon>Lactobacillales</taxon>
        <taxon>Enterococcaceae</taxon>
        <taxon>Tetragenococcus</taxon>
    </lineage>
</organism>
<evidence type="ECO:0000313" key="1">
    <source>
        <dbReference type="EMBL" id="GBD67261.1"/>
    </source>
</evidence>
<accession>A0A2H6C7B9</accession>